<dbReference type="Proteomes" id="UP001501009">
    <property type="component" value="Unassembled WGS sequence"/>
</dbReference>
<evidence type="ECO:0000256" key="1">
    <source>
        <dbReference type="SAM" id="MobiDB-lite"/>
    </source>
</evidence>
<comment type="caution">
    <text evidence="2">The sequence shown here is derived from an EMBL/GenBank/DDBJ whole genome shotgun (WGS) entry which is preliminary data.</text>
</comment>
<protein>
    <submittedName>
        <fullName evidence="2">Uncharacterized protein</fullName>
    </submittedName>
</protein>
<accession>A0ABP7JCZ6</accession>
<keyword evidence="3" id="KW-1185">Reference proteome</keyword>
<evidence type="ECO:0000313" key="2">
    <source>
        <dbReference type="EMBL" id="GAA3841794.1"/>
    </source>
</evidence>
<gene>
    <name evidence="2" type="ORF">GCM10022403_087410</name>
</gene>
<proteinExistence type="predicted"/>
<sequence length="161" mass="16759">MARFGRLECPGPWGVRADCGEDVVGRPGRKSVLSIDPGLRANSGEAPVSRPANKPGLISNPSLRTNTSETQVSRPANKPGLISNPGLRTNTSEAPVTRPAEKAVLIGRPRCGAGSVRRCRRVPVLAGGWGGAGGVGREPGLGPGGTVRVCRWVGTRPGRQR</sequence>
<name>A0ABP7JCZ6_9ACTN</name>
<organism evidence="2 3">
    <name type="scientific">Streptomyces coacervatus</name>
    <dbReference type="NCBI Taxonomy" id="647381"/>
    <lineage>
        <taxon>Bacteria</taxon>
        <taxon>Bacillati</taxon>
        <taxon>Actinomycetota</taxon>
        <taxon>Actinomycetes</taxon>
        <taxon>Kitasatosporales</taxon>
        <taxon>Streptomycetaceae</taxon>
        <taxon>Streptomyces</taxon>
    </lineage>
</organism>
<dbReference type="EMBL" id="BAABDE010000040">
    <property type="protein sequence ID" value="GAA3841794.1"/>
    <property type="molecule type" value="Genomic_DNA"/>
</dbReference>
<feature type="compositionally biased region" description="Polar residues" evidence="1">
    <location>
        <begin position="59"/>
        <end position="74"/>
    </location>
</feature>
<evidence type="ECO:0000313" key="3">
    <source>
        <dbReference type="Proteomes" id="UP001501009"/>
    </source>
</evidence>
<feature type="region of interest" description="Disordered" evidence="1">
    <location>
        <begin position="26"/>
        <end position="100"/>
    </location>
</feature>
<reference evidence="3" key="1">
    <citation type="journal article" date="2019" name="Int. J. Syst. Evol. Microbiol.">
        <title>The Global Catalogue of Microorganisms (GCM) 10K type strain sequencing project: providing services to taxonomists for standard genome sequencing and annotation.</title>
        <authorList>
            <consortium name="The Broad Institute Genomics Platform"/>
            <consortium name="The Broad Institute Genome Sequencing Center for Infectious Disease"/>
            <person name="Wu L."/>
            <person name="Ma J."/>
        </authorList>
    </citation>
    <scope>NUCLEOTIDE SEQUENCE [LARGE SCALE GENOMIC DNA]</scope>
    <source>
        <strain evidence="3">JCM 17138</strain>
    </source>
</reference>